<dbReference type="SUPFAM" id="SSF52200">
    <property type="entry name" value="Toll/Interleukin receptor TIR domain"/>
    <property type="match status" value="1"/>
</dbReference>
<dbReference type="SMART" id="SM00256">
    <property type="entry name" value="FBOX"/>
    <property type="match status" value="2"/>
</dbReference>
<sequence length="872" mass="99207">MEEEEEDDIISTLPDSILHQILSSLDTNAAVQTCALSRRWRYVWVSLPNLHFDYDEFPGADDGTKMGRFARFVNRVLSLRDTSTTVSRFYLWSTYYLDPGLVKNCIFYAFQHNVRELMLWAPYPKPLEFHTFESLTSLALVCNDFSSPPDKPLGLPALRTLHFSCCSYGCANFITETVGNCPNLETFILDDLMLKSLNITAPNLRNLELAYKDESCNESEIVVSAPRLTSFKLEGEASPVFSGASLPCLQNVHVDLVPCFNDEWHPPDAGIKRRMPLNVINMLEQLREANYVTLSVKTLELANTCNCHVMASRLSLHYDLKELHYASLVKLSCLLSLVQLNVNGDGSDGEKCPTTGSTHCAQLHPPPLFLYSTPISLSSEEETPLKQRRLGRKPLQTEVRFRTSMEEDRISSLPDSILYRILSSITSKPVDPDWVTNRILSSIDTRSAVQTSILSKRWRYVWKALPYLHFDYYNFPGTDGCEETKIRRFTHFVNQVLSLRDASSSIFRFHLVSSFLLDPGLVKNWIVYAVRHNVRELLLWPACNGYPRRLEYPRCLTTFKLLISLRLWCHEFNTPPDKPLRLPALKTLHISGCSYNFANFIAETVGNCPNLEALILDDIALNSLNITAPNLRDVELTYCDQSCSESMIMVSAPRLISFTLEGKALPVFSAASLPCLQNVHVNLNGLSYYQPDEDILQRMPLNVMKMLEQLGEANCVTLSMETVEVLAMDPDSLNNRPSPFRKLKHLKLTTPSRSSNLPLNVITYLTKGSSSDTLVGEFYLLGSCSNVIQNIKSFQSLYFGMNELKLLENLPRTLFIEVTSSSSYMLSRWKYDVFLNFRGEDTRKNFVDHLYAALFHKGFPHSWMIYNLGKKK</sequence>
<evidence type="ECO:0008006" key="5">
    <source>
        <dbReference type="Google" id="ProtNLM"/>
    </source>
</evidence>
<dbReference type="InterPro" id="IPR036047">
    <property type="entry name" value="F-box-like_dom_sf"/>
</dbReference>
<dbReference type="InterPro" id="IPR001810">
    <property type="entry name" value="F-box_dom"/>
</dbReference>
<dbReference type="EMBL" id="JACTNZ010000011">
    <property type="protein sequence ID" value="KAG5525001.1"/>
    <property type="molecule type" value="Genomic_DNA"/>
</dbReference>
<dbReference type="Gene3D" id="3.40.50.10140">
    <property type="entry name" value="Toll/interleukin-1 receptor homology (TIR) domain"/>
    <property type="match status" value="1"/>
</dbReference>
<dbReference type="AlphaFoldDB" id="A0AAV6I8U7"/>
<dbReference type="Gene3D" id="3.80.10.10">
    <property type="entry name" value="Ribonuclease Inhibitor"/>
    <property type="match status" value="2"/>
</dbReference>
<dbReference type="InterPro" id="IPR035897">
    <property type="entry name" value="Toll_tir_struct_dom_sf"/>
</dbReference>
<dbReference type="Gene3D" id="1.20.1280.50">
    <property type="match status" value="1"/>
</dbReference>
<feature type="domain" description="TIR" evidence="1">
    <location>
        <begin position="829"/>
        <end position="872"/>
    </location>
</feature>
<dbReference type="SUPFAM" id="SSF52058">
    <property type="entry name" value="L domain-like"/>
    <property type="match status" value="1"/>
</dbReference>
<gene>
    <name evidence="3" type="ORF">RHGRI_031624</name>
</gene>
<dbReference type="Pfam" id="PF01582">
    <property type="entry name" value="TIR"/>
    <property type="match status" value="1"/>
</dbReference>
<proteinExistence type="predicted"/>
<evidence type="ECO:0000259" key="1">
    <source>
        <dbReference type="PROSITE" id="PS50104"/>
    </source>
</evidence>
<dbReference type="GO" id="GO:0007165">
    <property type="term" value="P:signal transduction"/>
    <property type="evidence" value="ECO:0007669"/>
    <property type="project" value="InterPro"/>
</dbReference>
<evidence type="ECO:0000313" key="3">
    <source>
        <dbReference type="EMBL" id="KAG5525001.1"/>
    </source>
</evidence>
<reference evidence="3" key="1">
    <citation type="submission" date="2020-08" db="EMBL/GenBank/DDBJ databases">
        <title>Plant Genome Project.</title>
        <authorList>
            <person name="Zhang R.-G."/>
        </authorList>
    </citation>
    <scope>NUCLEOTIDE SEQUENCE</scope>
    <source>
        <strain evidence="3">WSP0</strain>
        <tissue evidence="3">Leaf</tissue>
    </source>
</reference>
<dbReference type="InterPro" id="IPR053781">
    <property type="entry name" value="F-box_AtFBL13-like"/>
</dbReference>
<dbReference type="PANTHER" id="PTHR34223">
    <property type="entry name" value="OS11G0201299 PROTEIN"/>
    <property type="match status" value="1"/>
</dbReference>
<dbReference type="PANTHER" id="PTHR34223:SF51">
    <property type="entry name" value="OS06G0556300 PROTEIN"/>
    <property type="match status" value="1"/>
</dbReference>
<evidence type="ECO:0000259" key="2">
    <source>
        <dbReference type="PROSITE" id="PS50181"/>
    </source>
</evidence>
<dbReference type="Pfam" id="PF00646">
    <property type="entry name" value="F-box"/>
    <property type="match status" value="2"/>
</dbReference>
<accession>A0AAV6I8U7</accession>
<feature type="domain" description="F-box" evidence="2">
    <location>
        <begin position="7"/>
        <end position="43"/>
    </location>
</feature>
<dbReference type="Proteomes" id="UP000823749">
    <property type="component" value="Chromosome 11"/>
</dbReference>
<dbReference type="InterPro" id="IPR000157">
    <property type="entry name" value="TIR_dom"/>
</dbReference>
<organism evidence="3 4">
    <name type="scientific">Rhododendron griersonianum</name>
    <dbReference type="NCBI Taxonomy" id="479676"/>
    <lineage>
        <taxon>Eukaryota</taxon>
        <taxon>Viridiplantae</taxon>
        <taxon>Streptophyta</taxon>
        <taxon>Embryophyta</taxon>
        <taxon>Tracheophyta</taxon>
        <taxon>Spermatophyta</taxon>
        <taxon>Magnoliopsida</taxon>
        <taxon>eudicotyledons</taxon>
        <taxon>Gunneridae</taxon>
        <taxon>Pentapetalae</taxon>
        <taxon>asterids</taxon>
        <taxon>Ericales</taxon>
        <taxon>Ericaceae</taxon>
        <taxon>Ericoideae</taxon>
        <taxon>Rhodoreae</taxon>
        <taxon>Rhododendron</taxon>
    </lineage>
</organism>
<keyword evidence="4" id="KW-1185">Reference proteome</keyword>
<name>A0AAV6I8U7_9ERIC</name>
<dbReference type="CDD" id="cd22160">
    <property type="entry name" value="F-box_AtFBL13-like"/>
    <property type="match status" value="1"/>
</dbReference>
<dbReference type="SUPFAM" id="SSF81383">
    <property type="entry name" value="F-box domain"/>
    <property type="match status" value="2"/>
</dbReference>
<evidence type="ECO:0000313" key="4">
    <source>
        <dbReference type="Proteomes" id="UP000823749"/>
    </source>
</evidence>
<dbReference type="InterPro" id="IPR053197">
    <property type="entry name" value="F-box_SCFL_complex_component"/>
</dbReference>
<dbReference type="InterPro" id="IPR032675">
    <property type="entry name" value="LRR_dom_sf"/>
</dbReference>
<dbReference type="PROSITE" id="PS50181">
    <property type="entry name" value="FBOX"/>
    <property type="match status" value="1"/>
</dbReference>
<comment type="caution">
    <text evidence="3">The sequence shown here is derived from an EMBL/GenBank/DDBJ whole genome shotgun (WGS) entry which is preliminary data.</text>
</comment>
<protein>
    <recommendedName>
        <fullName evidence="5">F-box domain-containing protein</fullName>
    </recommendedName>
</protein>
<dbReference type="PROSITE" id="PS50104">
    <property type="entry name" value="TIR"/>
    <property type="match status" value="1"/>
</dbReference>